<dbReference type="EMBL" id="BOMB01000006">
    <property type="protein sequence ID" value="GID10199.1"/>
    <property type="molecule type" value="Genomic_DNA"/>
</dbReference>
<dbReference type="NCBIfam" id="NF045478">
    <property type="entry name" value="XF1762_fam"/>
    <property type="match status" value="1"/>
</dbReference>
<proteinExistence type="predicted"/>
<comment type="caution">
    <text evidence="2">The sequence shown here is derived from an EMBL/GenBank/DDBJ whole genome shotgun (WGS) entry which is preliminary data.</text>
</comment>
<accession>A0A8J3NC98</accession>
<protein>
    <submittedName>
        <fullName evidence="2">Uncharacterized protein</fullName>
    </submittedName>
</protein>
<feature type="region of interest" description="Disordered" evidence="1">
    <location>
        <begin position="121"/>
        <end position="144"/>
    </location>
</feature>
<organism evidence="2 3">
    <name type="scientific">Actinocatenispora rupis</name>
    <dbReference type="NCBI Taxonomy" id="519421"/>
    <lineage>
        <taxon>Bacteria</taxon>
        <taxon>Bacillati</taxon>
        <taxon>Actinomycetota</taxon>
        <taxon>Actinomycetes</taxon>
        <taxon>Micromonosporales</taxon>
        <taxon>Micromonosporaceae</taxon>
        <taxon>Actinocatenispora</taxon>
    </lineage>
</organism>
<dbReference type="RefSeq" id="WP_203655399.1">
    <property type="nucleotide sequence ID" value="NZ_BAAAZM010000002.1"/>
</dbReference>
<dbReference type="AlphaFoldDB" id="A0A8J3NC98"/>
<dbReference type="Proteomes" id="UP000612808">
    <property type="component" value="Unassembled WGS sequence"/>
</dbReference>
<keyword evidence="3" id="KW-1185">Reference proteome</keyword>
<evidence type="ECO:0000256" key="1">
    <source>
        <dbReference type="SAM" id="MobiDB-lite"/>
    </source>
</evidence>
<evidence type="ECO:0000313" key="2">
    <source>
        <dbReference type="EMBL" id="GID10199.1"/>
    </source>
</evidence>
<reference evidence="2" key="1">
    <citation type="submission" date="2021-01" db="EMBL/GenBank/DDBJ databases">
        <title>Whole genome shotgun sequence of Actinocatenispora rupis NBRC 107355.</title>
        <authorList>
            <person name="Komaki H."/>
            <person name="Tamura T."/>
        </authorList>
    </citation>
    <scope>NUCLEOTIDE SEQUENCE</scope>
    <source>
        <strain evidence="2">NBRC 107355</strain>
    </source>
</reference>
<sequence>MSRGRGGLVVVPLRLAAANEIVARLHRHHRPVVGHRYSIGAVNRSGRLCGAVICGRPVARHLDPDRVIEVTRLVTDGTANCCSLLLQAAARAATALGYERIHTYTLDTEPGTSLRAAGWTREHTTRGGAWTRPSRTRQPGPAGPKVRWCRVLNPPATVT</sequence>
<gene>
    <name evidence="2" type="ORF">Aru02nite_10880</name>
</gene>
<dbReference type="InterPro" id="IPR053780">
    <property type="entry name" value="Gp66-like"/>
</dbReference>
<evidence type="ECO:0000313" key="3">
    <source>
        <dbReference type="Proteomes" id="UP000612808"/>
    </source>
</evidence>
<name>A0A8J3NC98_9ACTN</name>